<accession>W5W9G5</accession>
<dbReference type="SUPFAM" id="SSF46689">
    <property type="entry name" value="Homeodomain-like"/>
    <property type="match status" value="1"/>
</dbReference>
<keyword evidence="5" id="KW-1185">Reference proteome</keyword>
<feature type="DNA-binding region" description="H-T-H motif" evidence="2">
    <location>
        <begin position="24"/>
        <end position="43"/>
    </location>
</feature>
<evidence type="ECO:0000259" key="3">
    <source>
        <dbReference type="PROSITE" id="PS50977"/>
    </source>
</evidence>
<reference evidence="4 5" key="1">
    <citation type="journal article" date="2014" name="BMC Genomics">
        <title>Complete genome sequence of producer of the glycopeptide antibiotic Aculeximycin Kutzneria albida DSM 43870T, a representative of minor genus of Pseudonocardiaceae.</title>
        <authorList>
            <person name="Rebets Y."/>
            <person name="Tokovenko B."/>
            <person name="Lushchyk I."/>
            <person name="Ruckert C."/>
            <person name="Zaburannyi N."/>
            <person name="Bechthold A."/>
            <person name="Kalinowski J."/>
            <person name="Luzhetskyy A."/>
        </authorList>
    </citation>
    <scope>NUCLEOTIDE SEQUENCE [LARGE SCALE GENOMIC DNA]</scope>
    <source>
        <strain evidence="4">DSM 43870</strain>
    </source>
</reference>
<dbReference type="AlphaFoldDB" id="W5W9G5"/>
<protein>
    <recommendedName>
        <fullName evidence="3">HTH tetR-type domain-containing protein</fullName>
    </recommendedName>
</protein>
<organism evidence="4 5">
    <name type="scientific">Kutzneria albida DSM 43870</name>
    <dbReference type="NCBI Taxonomy" id="1449976"/>
    <lineage>
        <taxon>Bacteria</taxon>
        <taxon>Bacillati</taxon>
        <taxon>Actinomycetota</taxon>
        <taxon>Actinomycetes</taxon>
        <taxon>Pseudonocardiales</taxon>
        <taxon>Pseudonocardiaceae</taxon>
        <taxon>Kutzneria</taxon>
    </lineage>
</organism>
<dbReference type="InterPro" id="IPR001647">
    <property type="entry name" value="HTH_TetR"/>
</dbReference>
<dbReference type="GO" id="GO:0003677">
    <property type="term" value="F:DNA binding"/>
    <property type="evidence" value="ECO:0007669"/>
    <property type="project" value="UniProtKB-UniRule"/>
</dbReference>
<evidence type="ECO:0000256" key="1">
    <source>
        <dbReference type="ARBA" id="ARBA00023125"/>
    </source>
</evidence>
<feature type="domain" description="HTH tetR-type" evidence="3">
    <location>
        <begin position="1"/>
        <end position="61"/>
    </location>
</feature>
<name>W5W9G5_9PSEU</name>
<evidence type="ECO:0000313" key="4">
    <source>
        <dbReference type="EMBL" id="AHH97758.1"/>
    </source>
</evidence>
<dbReference type="PATRIC" id="fig|1449976.3.peg.4425"/>
<evidence type="ECO:0000313" key="5">
    <source>
        <dbReference type="Proteomes" id="UP000019225"/>
    </source>
</evidence>
<dbReference type="PROSITE" id="PS50977">
    <property type="entry name" value="HTH_TETR_2"/>
    <property type="match status" value="1"/>
</dbReference>
<dbReference type="STRING" id="1449976.KALB_4396"/>
<dbReference type="eggNOG" id="COG1309">
    <property type="taxonomic scope" value="Bacteria"/>
</dbReference>
<proteinExistence type="predicted"/>
<keyword evidence="1 2" id="KW-0238">DNA-binding</keyword>
<gene>
    <name evidence="4" type="ORF">KALB_4396</name>
</gene>
<sequence length="175" mass="19343">MASRQDWLTAGLEILAAKGAPALTVDRLTARLGLTKGSFYHHFAGMAGYRTALLAHFEAECTTRFIDQVESEPDAPADRRLRRLGELVLAEHGTPALEIAMRAWALQDAEVRAVQERVDRTRVDYLRGLQRQLGRAPEIGDLVYLVLVGGSHVVPALEPAQLSHLWDLVLEGEKP</sequence>
<dbReference type="HOGENOM" id="CLU_095332_1_1_11"/>
<evidence type="ECO:0000256" key="2">
    <source>
        <dbReference type="PROSITE-ProRule" id="PRU00335"/>
    </source>
</evidence>
<dbReference type="InterPro" id="IPR009057">
    <property type="entry name" value="Homeodomain-like_sf"/>
</dbReference>
<dbReference type="KEGG" id="kal:KALB_4396"/>
<dbReference type="RefSeq" id="WP_025357819.1">
    <property type="nucleotide sequence ID" value="NZ_CP007155.1"/>
</dbReference>
<dbReference type="Pfam" id="PF00440">
    <property type="entry name" value="TetR_N"/>
    <property type="match status" value="1"/>
</dbReference>
<dbReference type="Gene3D" id="1.10.357.10">
    <property type="entry name" value="Tetracycline Repressor, domain 2"/>
    <property type="match status" value="1"/>
</dbReference>
<dbReference type="EMBL" id="CP007155">
    <property type="protein sequence ID" value="AHH97758.1"/>
    <property type="molecule type" value="Genomic_DNA"/>
</dbReference>
<dbReference type="Proteomes" id="UP000019225">
    <property type="component" value="Chromosome"/>
</dbReference>